<comment type="caution">
    <text evidence="2">The sequence shown here is derived from an EMBL/GenBank/DDBJ whole genome shotgun (WGS) entry which is preliminary data.</text>
</comment>
<feature type="domain" description="Xylose isomerase-like TIM barrel" evidence="1">
    <location>
        <begin position="22"/>
        <end position="237"/>
    </location>
</feature>
<dbReference type="InterPro" id="IPR036237">
    <property type="entry name" value="Xyl_isomerase-like_sf"/>
</dbReference>
<dbReference type="EMBL" id="SOKJ01000229">
    <property type="protein sequence ID" value="TET10397.1"/>
    <property type="molecule type" value="Genomic_DNA"/>
</dbReference>
<reference evidence="2 3" key="1">
    <citation type="submission" date="2019-03" db="EMBL/GenBank/DDBJ databases">
        <title>Metabolic potential of uncultured bacteria and archaea associated with petroleum seepage in deep-sea sediments.</title>
        <authorList>
            <person name="Dong X."/>
            <person name="Hubert C."/>
        </authorList>
    </citation>
    <scope>NUCLEOTIDE SEQUENCE [LARGE SCALE GENOMIC DNA]</scope>
    <source>
        <strain evidence="2">E44_bin7</strain>
    </source>
</reference>
<evidence type="ECO:0000313" key="3">
    <source>
        <dbReference type="Proteomes" id="UP000316360"/>
    </source>
</evidence>
<dbReference type="GO" id="GO:0016853">
    <property type="term" value="F:isomerase activity"/>
    <property type="evidence" value="ECO:0007669"/>
    <property type="project" value="UniProtKB-KW"/>
</dbReference>
<evidence type="ECO:0000313" key="2">
    <source>
        <dbReference type="EMBL" id="TET10397.1"/>
    </source>
</evidence>
<name>A0A523RXA1_UNCAE</name>
<dbReference type="AlphaFoldDB" id="A0A523RXA1"/>
<dbReference type="Gene3D" id="3.20.20.150">
    <property type="entry name" value="Divalent-metal-dependent TIM barrel enzymes"/>
    <property type="match status" value="1"/>
</dbReference>
<keyword evidence="2" id="KW-0413">Isomerase</keyword>
<proteinExistence type="predicted"/>
<dbReference type="SUPFAM" id="SSF51658">
    <property type="entry name" value="Xylose isomerase-like"/>
    <property type="match status" value="1"/>
</dbReference>
<dbReference type="InterPro" id="IPR050312">
    <property type="entry name" value="IolE/XylAMocC-like"/>
</dbReference>
<evidence type="ECO:0000259" key="1">
    <source>
        <dbReference type="Pfam" id="PF01261"/>
    </source>
</evidence>
<dbReference type="PANTHER" id="PTHR12110">
    <property type="entry name" value="HYDROXYPYRUVATE ISOMERASE"/>
    <property type="match status" value="1"/>
</dbReference>
<sequence>MEKIISVGTLVYDGYDLKTALENLSQLGIRYVELDSIKGLFEHIRPKDFEDKKVRDKIKRLLQEFHLSCVSFSAHMDLTTVGAISEFERRMLFARELGVKIINTIAGPSEKLNIFYKNINSIDKMAKSLGLIIALETHGDIISQSDSKKVLEKIGSSNIKINYDFVNVVQLSKKRINLREDFASILDWVAHLHLKDIVLTEDTWHFTEIGKGEIHYPEIFQLLRDCQRNIPVSIELPLRLRVSTKGCTWKTESVPKIEIINYIVKRSFQYVKKLLQKS</sequence>
<dbReference type="Proteomes" id="UP000316360">
    <property type="component" value="Unassembled WGS sequence"/>
</dbReference>
<organism evidence="2 3">
    <name type="scientific">Aerophobetes bacterium</name>
    <dbReference type="NCBI Taxonomy" id="2030807"/>
    <lineage>
        <taxon>Bacteria</taxon>
        <taxon>Candidatus Aerophobota</taxon>
    </lineage>
</organism>
<accession>A0A523RXA1</accession>
<protein>
    <submittedName>
        <fullName evidence="2">Sugar phosphate isomerase/epimerase</fullName>
    </submittedName>
</protein>
<dbReference type="Pfam" id="PF01261">
    <property type="entry name" value="AP_endonuc_2"/>
    <property type="match status" value="1"/>
</dbReference>
<gene>
    <name evidence="2" type="ORF">E3J84_04075</name>
</gene>
<dbReference type="InterPro" id="IPR013022">
    <property type="entry name" value="Xyl_isomerase-like_TIM-brl"/>
</dbReference>